<proteinExistence type="predicted"/>
<keyword evidence="8" id="KW-1015">Disulfide bond</keyword>
<keyword evidence="15" id="KW-1185">Reference proteome</keyword>
<dbReference type="GO" id="GO:0016020">
    <property type="term" value="C:membrane"/>
    <property type="evidence" value="ECO:0007669"/>
    <property type="project" value="UniProtKB-SubCell"/>
</dbReference>
<dbReference type="GO" id="GO:0098609">
    <property type="term" value="P:cell-cell adhesion"/>
    <property type="evidence" value="ECO:0007669"/>
    <property type="project" value="InterPro"/>
</dbReference>
<keyword evidence="7 11" id="KW-0472">Membrane</keyword>
<evidence type="ECO:0000256" key="10">
    <source>
        <dbReference type="ARBA" id="ARBA00023319"/>
    </source>
</evidence>
<feature type="domain" description="Ig-like" evidence="13">
    <location>
        <begin position="194"/>
        <end position="271"/>
    </location>
</feature>
<dbReference type="Proteomes" id="UP000246464">
    <property type="component" value="Chromosome 19"/>
</dbReference>
<evidence type="ECO:0000256" key="2">
    <source>
        <dbReference type="ARBA" id="ARBA00022692"/>
    </source>
</evidence>
<accession>A0A2U9CR91</accession>
<dbReference type="EMBL" id="CP026261">
    <property type="protein sequence ID" value="AWP19101.1"/>
    <property type="molecule type" value="Genomic_DNA"/>
</dbReference>
<comment type="subcellular location">
    <subcellularLocation>
        <location evidence="1">Membrane</location>
        <topology evidence="1">Single-pass type I membrane protein</topology>
    </subcellularLocation>
</comment>
<dbReference type="PROSITE" id="PS50835">
    <property type="entry name" value="IG_LIKE"/>
    <property type="match status" value="5"/>
</dbReference>
<keyword evidence="4" id="KW-0677">Repeat</keyword>
<dbReference type="STRING" id="52904.ENSSMAP00000006599"/>
<keyword evidence="2 11" id="KW-0812">Transmembrane</keyword>
<dbReference type="InterPro" id="IPR013098">
    <property type="entry name" value="Ig_I-set"/>
</dbReference>
<dbReference type="SMART" id="SM00408">
    <property type="entry name" value="IGc2"/>
    <property type="match status" value="5"/>
</dbReference>
<feature type="domain" description="Ig-like" evidence="13">
    <location>
        <begin position="375"/>
        <end position="465"/>
    </location>
</feature>
<evidence type="ECO:0000256" key="6">
    <source>
        <dbReference type="ARBA" id="ARBA00022989"/>
    </source>
</evidence>
<dbReference type="PANTHER" id="PTHR13771:SF9">
    <property type="entry name" value="INTERCELLULAR ADHESION MOLECULE 5"/>
    <property type="match status" value="1"/>
</dbReference>
<evidence type="ECO:0000256" key="5">
    <source>
        <dbReference type="ARBA" id="ARBA00022889"/>
    </source>
</evidence>
<sequence>MLPLRMSHILMLMFSLCDADVTCPADQFILNPPEVIAEYGQEVVVNCTSTDDDFDEIYWRDGTRQSEKNTDGSSISWTLHLSDWNIKPKCIIKLNESFECSKDLGMTIFKNPDTVVLYPIKHVKTTVEGTQYELQCDVIDVAPVQNLTLTWYRDNQAIKTESFTNTSTTPVSESSILTVSVNREDNKAQFRYAPELNSNTSNVFYVGVGDSVALSCGAEGNPAPQFHWTRDGVNMTELTGNLNVTHVNTTATYTCTATNDLGRITRHISVHVIKDVMAAPAVATPTPRPTPEARKVCPPTLTPAEVVVRFGDPASVNCSTSATDVLGMGWEAPIGGTGFVDPPTVTWTVERLQDWSINPKCYITLKNNHQCDAMPTITLYKTPDIVSVSALARGPMVEGIEHLLQCDIINVAPVQKLTVTWYRGHENVSTQRFNDTLVTPGNVSSTLRVTPEREHNGALYRCKTELHLGPKGPEPMPTKSSEPYTAVVHYKPMMQDCPTHYTGEEHKFRMDMLPCKADGNPPPTVHWYYEGKLINASEPLTKGQSGKYTAEVFNSLSMSNNSIDITIEYSPSFACDDHYEVEEKGKVGVECEPEGKPPPVIAWFKDGIEISPRHWRQQDSGKYVLKATNKHGTANHTLHLEVLFAPEFKEGNNSKEVTPGENVTMDCSADGNPEPEVLWSYNGAVNVRETAGRRQRSIIVTGATSTNAGVYVCVATNKVGRVSRSVTLTMTELRGRGLLSVIWWLLILIFIIIFLVLVVILSRCWRKHGQYSFIPNNAMEGSDIPLTTKSDGTKI</sequence>
<keyword evidence="6 11" id="KW-1133">Transmembrane helix</keyword>
<dbReference type="Pfam" id="PF07679">
    <property type="entry name" value="I-set"/>
    <property type="match status" value="2"/>
</dbReference>
<reference evidence="14 15" key="1">
    <citation type="submission" date="2017-12" db="EMBL/GenBank/DDBJ databases">
        <title>Integrating genomic resources of turbot (Scophthalmus maximus) in depth evaluation of genetic and physical mapping variation across individuals.</title>
        <authorList>
            <person name="Martinez P."/>
        </authorList>
    </citation>
    <scope>NUCLEOTIDE SEQUENCE [LARGE SCALE GENOMIC DNA]</scope>
</reference>
<gene>
    <name evidence="14" type="ORF">SMAX5B_020786</name>
</gene>
<evidence type="ECO:0000256" key="1">
    <source>
        <dbReference type="ARBA" id="ARBA00004479"/>
    </source>
</evidence>
<feature type="signal peptide" evidence="12">
    <location>
        <begin position="1"/>
        <end position="19"/>
    </location>
</feature>
<feature type="transmembrane region" description="Helical" evidence="11">
    <location>
        <begin position="741"/>
        <end position="761"/>
    </location>
</feature>
<evidence type="ECO:0000259" key="13">
    <source>
        <dbReference type="PROSITE" id="PS50835"/>
    </source>
</evidence>
<dbReference type="Pfam" id="PF13927">
    <property type="entry name" value="Ig_3"/>
    <property type="match status" value="1"/>
</dbReference>
<evidence type="ECO:0000256" key="7">
    <source>
        <dbReference type="ARBA" id="ARBA00023136"/>
    </source>
</evidence>
<dbReference type="InterPro" id="IPR013783">
    <property type="entry name" value="Ig-like_fold"/>
</dbReference>
<evidence type="ECO:0000313" key="14">
    <source>
        <dbReference type="EMBL" id="AWP19101.1"/>
    </source>
</evidence>
<dbReference type="CDD" id="cd00096">
    <property type="entry name" value="Ig"/>
    <property type="match status" value="1"/>
</dbReference>
<dbReference type="FunFam" id="2.60.40.10:FF:000032">
    <property type="entry name" value="palladin isoform X1"/>
    <property type="match status" value="1"/>
</dbReference>
<dbReference type="PRINTS" id="PR01472">
    <property type="entry name" value="ICAMVCAM1"/>
</dbReference>
<dbReference type="InterPro" id="IPR007110">
    <property type="entry name" value="Ig-like_dom"/>
</dbReference>
<dbReference type="InterPro" id="IPR047012">
    <property type="entry name" value="ICAM_VCAM"/>
</dbReference>
<evidence type="ECO:0000313" key="15">
    <source>
        <dbReference type="Proteomes" id="UP000246464"/>
    </source>
</evidence>
<dbReference type="InterPro" id="IPR003599">
    <property type="entry name" value="Ig_sub"/>
</dbReference>
<dbReference type="Gene3D" id="2.60.40.10">
    <property type="entry name" value="Immunoglobulins"/>
    <property type="match status" value="8"/>
</dbReference>
<feature type="chain" id="PRO_5015835742" evidence="12">
    <location>
        <begin position="20"/>
        <end position="795"/>
    </location>
</feature>
<protein>
    <submittedName>
        <fullName evidence="14">Ig 2 domain containing protein isoform 2</fullName>
    </submittedName>
</protein>
<evidence type="ECO:0000256" key="8">
    <source>
        <dbReference type="ARBA" id="ARBA00023157"/>
    </source>
</evidence>
<dbReference type="SUPFAM" id="SSF48726">
    <property type="entry name" value="Immunoglobulin"/>
    <property type="match status" value="6"/>
</dbReference>
<organism evidence="14 15">
    <name type="scientific">Scophthalmus maximus</name>
    <name type="common">Turbot</name>
    <name type="synonym">Psetta maxima</name>
    <dbReference type="NCBI Taxonomy" id="52904"/>
    <lineage>
        <taxon>Eukaryota</taxon>
        <taxon>Metazoa</taxon>
        <taxon>Chordata</taxon>
        <taxon>Craniata</taxon>
        <taxon>Vertebrata</taxon>
        <taxon>Euteleostomi</taxon>
        <taxon>Actinopterygii</taxon>
        <taxon>Neopterygii</taxon>
        <taxon>Teleostei</taxon>
        <taxon>Neoteleostei</taxon>
        <taxon>Acanthomorphata</taxon>
        <taxon>Carangaria</taxon>
        <taxon>Pleuronectiformes</taxon>
        <taxon>Pleuronectoidei</taxon>
        <taxon>Scophthalmidae</taxon>
        <taxon>Scophthalmus</taxon>
    </lineage>
</organism>
<dbReference type="InterPro" id="IPR003598">
    <property type="entry name" value="Ig_sub2"/>
</dbReference>
<feature type="domain" description="Ig-like" evidence="13">
    <location>
        <begin position="646"/>
        <end position="729"/>
    </location>
</feature>
<feature type="domain" description="Ig-like" evidence="13">
    <location>
        <begin position="492"/>
        <end position="575"/>
    </location>
</feature>
<keyword evidence="9" id="KW-0325">Glycoprotein</keyword>
<evidence type="ECO:0000256" key="4">
    <source>
        <dbReference type="ARBA" id="ARBA00022737"/>
    </source>
</evidence>
<keyword evidence="5" id="KW-0130">Cell adhesion</keyword>
<dbReference type="InterPro" id="IPR003987">
    <property type="entry name" value="ICAM_VCAM_N"/>
</dbReference>
<dbReference type="AlphaFoldDB" id="A0A2U9CR91"/>
<dbReference type="PANTHER" id="PTHR13771">
    <property type="entry name" value="INTERCELLULAR ADHESION MOLECULE"/>
    <property type="match status" value="1"/>
</dbReference>
<dbReference type="SMART" id="SM00409">
    <property type="entry name" value="IG"/>
    <property type="match status" value="5"/>
</dbReference>
<evidence type="ECO:0000256" key="11">
    <source>
        <dbReference type="SAM" id="Phobius"/>
    </source>
</evidence>
<keyword evidence="3 12" id="KW-0732">Signal</keyword>
<evidence type="ECO:0000256" key="9">
    <source>
        <dbReference type="ARBA" id="ARBA00023180"/>
    </source>
</evidence>
<name>A0A2U9CR91_SCOMX</name>
<evidence type="ECO:0000256" key="12">
    <source>
        <dbReference type="SAM" id="SignalP"/>
    </source>
</evidence>
<feature type="domain" description="Ig-like" evidence="13">
    <location>
        <begin position="112"/>
        <end position="186"/>
    </location>
</feature>
<keyword evidence="10" id="KW-0393">Immunoglobulin domain</keyword>
<dbReference type="InterPro" id="IPR036179">
    <property type="entry name" value="Ig-like_dom_sf"/>
</dbReference>
<dbReference type="GO" id="GO:0005178">
    <property type="term" value="F:integrin binding"/>
    <property type="evidence" value="ECO:0007669"/>
    <property type="project" value="InterPro"/>
</dbReference>
<evidence type="ECO:0000256" key="3">
    <source>
        <dbReference type="ARBA" id="ARBA00022729"/>
    </source>
</evidence>